<dbReference type="CDD" id="cd01918">
    <property type="entry name" value="HprK_C"/>
    <property type="match status" value="1"/>
</dbReference>
<accession>A0A1I1IE84</accession>
<dbReference type="Gene3D" id="3.40.50.300">
    <property type="entry name" value="P-loop containing nucleotide triphosphate hydrolases"/>
    <property type="match status" value="1"/>
</dbReference>
<sequence>MTDAPATLTLHASTIAWDGRALLIEGPSGAGKSGLALALMAHGAQLVADDRTILTRDGDALIAQAPDTIRGRIEARGMGILKADPAGPTPVAAIVTMSDVETDRLPPRRSRNLLGIPLPLLHYVESPYFAASLLQYMKGGRDA</sequence>
<dbReference type="STRING" id="517719.SAMN05421762_0628"/>
<dbReference type="InterPro" id="IPR011104">
    <property type="entry name" value="Hpr_kin/Pase_C"/>
</dbReference>
<evidence type="ECO:0000259" key="1">
    <source>
        <dbReference type="Pfam" id="PF07475"/>
    </source>
</evidence>
<dbReference type="Pfam" id="PF07475">
    <property type="entry name" value="Hpr_kinase_C"/>
    <property type="match status" value="1"/>
</dbReference>
<proteinExistence type="predicted"/>
<keyword evidence="2" id="KW-0418">Kinase</keyword>
<dbReference type="Proteomes" id="UP000231644">
    <property type="component" value="Unassembled WGS sequence"/>
</dbReference>
<reference evidence="2 3" key="1">
    <citation type="submission" date="2016-10" db="EMBL/GenBank/DDBJ databases">
        <authorList>
            <person name="de Groot N.N."/>
        </authorList>
    </citation>
    <scope>NUCLEOTIDE SEQUENCE [LARGE SCALE GENOMIC DNA]</scope>
    <source>
        <strain evidence="2 3">DSM 29619</strain>
    </source>
</reference>
<gene>
    <name evidence="2" type="ORF">SAMN05421762_0628</name>
</gene>
<dbReference type="AlphaFoldDB" id="A0A1I1IE84"/>
<evidence type="ECO:0000313" key="2">
    <source>
        <dbReference type="EMBL" id="SFC34637.1"/>
    </source>
</evidence>
<dbReference type="OrthoDB" id="8326226at2"/>
<protein>
    <submittedName>
        <fullName evidence="2">Hpr(Ser) kinase/phosphatase</fullName>
    </submittedName>
</protein>
<dbReference type="GO" id="GO:0000155">
    <property type="term" value="F:phosphorelay sensor kinase activity"/>
    <property type="evidence" value="ECO:0007669"/>
    <property type="project" value="InterPro"/>
</dbReference>
<dbReference type="GO" id="GO:0006109">
    <property type="term" value="P:regulation of carbohydrate metabolic process"/>
    <property type="evidence" value="ECO:0007669"/>
    <property type="project" value="InterPro"/>
</dbReference>
<name>A0A1I1IE84_9RHOB</name>
<dbReference type="GO" id="GO:0005524">
    <property type="term" value="F:ATP binding"/>
    <property type="evidence" value="ECO:0007669"/>
    <property type="project" value="InterPro"/>
</dbReference>
<evidence type="ECO:0000313" key="3">
    <source>
        <dbReference type="Proteomes" id="UP000231644"/>
    </source>
</evidence>
<organism evidence="2 3">
    <name type="scientific">Pseudooceanicola nitratireducens</name>
    <dbReference type="NCBI Taxonomy" id="517719"/>
    <lineage>
        <taxon>Bacteria</taxon>
        <taxon>Pseudomonadati</taxon>
        <taxon>Pseudomonadota</taxon>
        <taxon>Alphaproteobacteria</taxon>
        <taxon>Rhodobacterales</taxon>
        <taxon>Paracoccaceae</taxon>
        <taxon>Pseudooceanicola</taxon>
    </lineage>
</organism>
<keyword evidence="2" id="KW-0808">Transferase</keyword>
<keyword evidence="3" id="KW-1185">Reference proteome</keyword>
<dbReference type="EMBL" id="FOLX01000001">
    <property type="protein sequence ID" value="SFC34637.1"/>
    <property type="molecule type" value="Genomic_DNA"/>
</dbReference>
<dbReference type="InterPro" id="IPR027417">
    <property type="entry name" value="P-loop_NTPase"/>
</dbReference>
<feature type="domain" description="HPr kinase/phosphorylase C-terminal" evidence="1">
    <location>
        <begin position="9"/>
        <end position="82"/>
    </location>
</feature>
<dbReference type="SUPFAM" id="SSF53795">
    <property type="entry name" value="PEP carboxykinase-like"/>
    <property type="match status" value="1"/>
</dbReference>
<dbReference type="RefSeq" id="WP_093450287.1">
    <property type="nucleotide sequence ID" value="NZ_FNZG01000002.1"/>
</dbReference>